<dbReference type="EMBL" id="AFYH01105340">
    <property type="status" value="NOT_ANNOTATED_CDS"/>
    <property type="molecule type" value="Genomic_DNA"/>
</dbReference>
<dbReference type="PANTHER" id="PTHR45930:SF3">
    <property type="entry name" value="ADHESION G PROTEIN-COUPLED RECEPTOR A1"/>
    <property type="match status" value="1"/>
</dbReference>
<feature type="transmembrane region" description="Helical" evidence="8">
    <location>
        <begin position="147"/>
        <end position="167"/>
    </location>
</feature>
<dbReference type="InterPro" id="IPR017983">
    <property type="entry name" value="GPCR_2_secretin-like_CS"/>
</dbReference>
<feature type="transmembrane region" description="Helical" evidence="8">
    <location>
        <begin position="300"/>
        <end position="319"/>
    </location>
</feature>
<dbReference type="STRING" id="7897.ENSLACP00000013391"/>
<dbReference type="PROSITE" id="PS00650">
    <property type="entry name" value="G_PROTEIN_RECEP_F2_2"/>
    <property type="match status" value="1"/>
</dbReference>
<dbReference type="OMA" id="AHIHVHE"/>
<dbReference type="GO" id="GO:0007166">
    <property type="term" value="P:cell surface receptor signaling pathway"/>
    <property type="evidence" value="ECO:0007669"/>
    <property type="project" value="InterPro"/>
</dbReference>
<feature type="compositionally biased region" description="Basic and acidic residues" evidence="7">
    <location>
        <begin position="476"/>
        <end position="489"/>
    </location>
</feature>
<comment type="similarity">
    <text evidence="2">Belongs to the G-protein coupled receptor 2 family. Adhesion G-protein coupled receptor (ADGR) subfamily.</text>
</comment>
<keyword evidence="11" id="KW-1185">Reference proteome</keyword>
<dbReference type="EMBL" id="AFYH01105341">
    <property type="status" value="NOT_ANNOTATED_CDS"/>
    <property type="molecule type" value="Genomic_DNA"/>
</dbReference>
<dbReference type="PANTHER" id="PTHR45930">
    <property type="entry name" value="G-PROTEIN COUPLED RECEPTOR 124-LIKE PROTEIN"/>
    <property type="match status" value="1"/>
</dbReference>
<name>H3AUS0_LATCH</name>
<keyword evidence="4 8" id="KW-1133">Transmembrane helix</keyword>
<dbReference type="FunCoup" id="H3AUS0">
    <property type="interactions" value="6"/>
</dbReference>
<proteinExistence type="inferred from homology"/>
<dbReference type="Gene3D" id="1.20.1070.10">
    <property type="entry name" value="Rhodopsin 7-helix transmembrane proteins"/>
    <property type="match status" value="1"/>
</dbReference>
<dbReference type="eggNOG" id="KOG0619">
    <property type="taxonomic scope" value="Eukaryota"/>
</dbReference>
<feature type="transmembrane region" description="Helical" evidence="8">
    <location>
        <begin position="90"/>
        <end position="112"/>
    </location>
</feature>
<feature type="transmembrane region" description="Helical" evidence="8">
    <location>
        <begin position="31"/>
        <end position="52"/>
    </location>
</feature>
<dbReference type="InParanoid" id="H3AUS0"/>
<evidence type="ECO:0000256" key="4">
    <source>
        <dbReference type="ARBA" id="ARBA00022989"/>
    </source>
</evidence>
<dbReference type="InterPro" id="IPR000832">
    <property type="entry name" value="GPCR_2_secretin-like"/>
</dbReference>
<evidence type="ECO:0000256" key="5">
    <source>
        <dbReference type="ARBA" id="ARBA00023136"/>
    </source>
</evidence>
<feature type="transmembrane region" description="Helical" evidence="8">
    <location>
        <begin position="187"/>
        <end position="210"/>
    </location>
</feature>
<dbReference type="Proteomes" id="UP000008672">
    <property type="component" value="Unassembled WGS sequence"/>
</dbReference>
<feature type="transmembrane region" description="Helical" evidence="8">
    <location>
        <begin position="64"/>
        <end position="84"/>
    </location>
</feature>
<gene>
    <name evidence="10" type="primary">ADGRA1</name>
</gene>
<reference evidence="10" key="2">
    <citation type="submission" date="2025-08" db="UniProtKB">
        <authorList>
            <consortium name="Ensembl"/>
        </authorList>
    </citation>
    <scope>IDENTIFICATION</scope>
</reference>
<evidence type="ECO:0000256" key="7">
    <source>
        <dbReference type="SAM" id="MobiDB-lite"/>
    </source>
</evidence>
<comment type="subcellular location">
    <subcellularLocation>
        <location evidence="1">Membrane</location>
        <topology evidence="1">Multi-pass membrane protein</topology>
    </subcellularLocation>
</comment>
<feature type="region of interest" description="Disordered" evidence="7">
    <location>
        <begin position="468"/>
        <end position="510"/>
    </location>
</feature>
<feature type="transmembrane region" description="Helical" evidence="8">
    <location>
        <begin position="273"/>
        <end position="294"/>
    </location>
</feature>
<keyword evidence="6" id="KW-0675">Receptor</keyword>
<sequence>ERHCLIEKLKIWDLKTMFSIPQYTGEFLHPVVYACTAVMLLCLFASIITYIVHHSAIRINRKGWHILLNFCFHTALTFAVFAGGINQIKYPIICQAVGIVLHYSTLSTMLWVGVTARNIYKQVTKKTPQCQDGDQPLYPKQPMLSRFYLISGGIPFIICGITAATNIKNYGNGDNAPYCWMAWEPSLGAFYGPVSFIVLVTCIYFLCTFIQLKRHPERKYELKERTEEQQKLAGTEVGHSHMTDSGSVSQTTCSMVSSSMLANEHSFKAQLRAAAFTLFLFIATWIFGALAVSQGQFLDLIFSCLYGAFCVTLGLFILIHHCAKRDDVWHCWWSCCPSRRNAYSVQVNVRPKVNINGDAHVHASCTQDSTCPNKPSMFNHSSAGHCKLTNLQAVQNHVNCLSPVTPCCAKMHCEQLVDDEALIHVHTEGPFRPNMHMHRCLKGRTKSRHFSRHRPAVEREYAYHIPSSVDGSIHSSHTDSPHSTHDSQQGHRRACCVKSDPFPTVNQPESGDASTLLYGCTKMPENDTLQNTAHFEMRPRRQSCPLTSTNQNGIIKGSMHETTLYSSDSTGNIRTGPWKNETTV</sequence>
<reference evidence="10" key="3">
    <citation type="submission" date="2025-09" db="UniProtKB">
        <authorList>
            <consortium name="Ensembl"/>
        </authorList>
    </citation>
    <scope>IDENTIFICATION</scope>
</reference>
<evidence type="ECO:0000256" key="8">
    <source>
        <dbReference type="SAM" id="Phobius"/>
    </source>
</evidence>
<evidence type="ECO:0000256" key="3">
    <source>
        <dbReference type="ARBA" id="ARBA00022692"/>
    </source>
</evidence>
<reference evidence="11" key="1">
    <citation type="submission" date="2011-08" db="EMBL/GenBank/DDBJ databases">
        <title>The draft genome of Latimeria chalumnae.</title>
        <authorList>
            <person name="Di Palma F."/>
            <person name="Alfoldi J."/>
            <person name="Johnson J."/>
            <person name="Berlin A."/>
            <person name="Gnerre S."/>
            <person name="Jaffe D."/>
            <person name="MacCallum I."/>
            <person name="Young S."/>
            <person name="Walker B.J."/>
            <person name="Lander E."/>
            <person name="Lindblad-Toh K."/>
        </authorList>
    </citation>
    <scope>NUCLEOTIDE SEQUENCE [LARGE SCALE GENOMIC DNA]</scope>
    <source>
        <strain evidence="11">Wild caught</strain>
    </source>
</reference>
<evidence type="ECO:0000256" key="2">
    <source>
        <dbReference type="ARBA" id="ARBA00007343"/>
    </source>
</evidence>
<evidence type="ECO:0000313" key="10">
    <source>
        <dbReference type="Ensembl" id="ENSLACP00000013391.1"/>
    </source>
</evidence>
<dbReference type="GO" id="GO:0004930">
    <property type="term" value="F:G protein-coupled receptor activity"/>
    <property type="evidence" value="ECO:0007669"/>
    <property type="project" value="InterPro"/>
</dbReference>
<accession>H3AUS0</accession>
<dbReference type="HOGENOM" id="CLU_020720_1_0_1"/>
<evidence type="ECO:0000313" key="11">
    <source>
        <dbReference type="Proteomes" id="UP000008672"/>
    </source>
</evidence>
<dbReference type="AlphaFoldDB" id="H3AUS0"/>
<dbReference type="GO" id="GO:0098978">
    <property type="term" value="C:glutamatergic synapse"/>
    <property type="evidence" value="ECO:0007669"/>
    <property type="project" value="TreeGrafter"/>
</dbReference>
<dbReference type="GeneTree" id="ENSGT00940000160175"/>
<dbReference type="Pfam" id="PF00002">
    <property type="entry name" value="7tm_2"/>
    <property type="match status" value="1"/>
</dbReference>
<evidence type="ECO:0000256" key="1">
    <source>
        <dbReference type="ARBA" id="ARBA00004141"/>
    </source>
</evidence>
<dbReference type="Ensembl" id="ENSLACT00000013487.1">
    <property type="protein sequence ID" value="ENSLACP00000013391.1"/>
    <property type="gene ID" value="ENSLACG00000011790.1"/>
</dbReference>
<feature type="region of interest" description="Disordered" evidence="7">
    <location>
        <begin position="565"/>
        <end position="584"/>
    </location>
</feature>
<keyword evidence="3 8" id="KW-0812">Transmembrane</keyword>
<evidence type="ECO:0000259" key="9">
    <source>
        <dbReference type="PROSITE" id="PS50261"/>
    </source>
</evidence>
<evidence type="ECO:0000256" key="6">
    <source>
        <dbReference type="ARBA" id="ARBA00023170"/>
    </source>
</evidence>
<feature type="domain" description="G-protein coupled receptors family 2 profile 2" evidence="9">
    <location>
        <begin position="28"/>
        <end position="325"/>
    </location>
</feature>
<dbReference type="GO" id="GO:0014069">
    <property type="term" value="C:postsynaptic density"/>
    <property type="evidence" value="ECO:0007669"/>
    <property type="project" value="TreeGrafter"/>
</dbReference>
<protein>
    <submittedName>
        <fullName evidence="10">Adhesion G protein-coupled receptor A1</fullName>
    </submittedName>
</protein>
<dbReference type="GO" id="GO:0005886">
    <property type="term" value="C:plasma membrane"/>
    <property type="evidence" value="ECO:0007669"/>
    <property type="project" value="TreeGrafter"/>
</dbReference>
<organism evidence="10 11">
    <name type="scientific">Latimeria chalumnae</name>
    <name type="common">Coelacanth</name>
    <dbReference type="NCBI Taxonomy" id="7897"/>
    <lineage>
        <taxon>Eukaryota</taxon>
        <taxon>Metazoa</taxon>
        <taxon>Chordata</taxon>
        <taxon>Craniata</taxon>
        <taxon>Vertebrata</taxon>
        <taxon>Euteleostomi</taxon>
        <taxon>Coelacanthiformes</taxon>
        <taxon>Coelacanthidae</taxon>
        <taxon>Latimeria</taxon>
    </lineage>
</organism>
<dbReference type="InterPro" id="IPR017981">
    <property type="entry name" value="GPCR_2-like_7TM"/>
</dbReference>
<dbReference type="InterPro" id="IPR051963">
    <property type="entry name" value="Adhesion_GPCR_A"/>
</dbReference>
<dbReference type="PROSITE" id="PS50261">
    <property type="entry name" value="G_PROTEIN_RECEP_F2_4"/>
    <property type="match status" value="1"/>
</dbReference>
<keyword evidence="5 8" id="KW-0472">Membrane</keyword>
<dbReference type="EMBL" id="AFYH01105342">
    <property type="status" value="NOT_ANNOTATED_CDS"/>
    <property type="molecule type" value="Genomic_DNA"/>
</dbReference>